<dbReference type="InterPro" id="IPR050832">
    <property type="entry name" value="Bact_Acetyltransf"/>
</dbReference>
<dbReference type="PANTHER" id="PTHR43877:SF2">
    <property type="entry name" value="AMINOALKYLPHOSPHONATE N-ACETYLTRANSFERASE-RELATED"/>
    <property type="match status" value="1"/>
</dbReference>
<dbReference type="EMBL" id="JAUSUL010000002">
    <property type="protein sequence ID" value="MDQ0315261.1"/>
    <property type="molecule type" value="Genomic_DNA"/>
</dbReference>
<dbReference type="PROSITE" id="PS51186">
    <property type="entry name" value="GNAT"/>
    <property type="match status" value="1"/>
</dbReference>
<evidence type="ECO:0000256" key="1">
    <source>
        <dbReference type="ARBA" id="ARBA00022679"/>
    </source>
</evidence>
<keyword evidence="2 4" id="KW-0012">Acyltransferase</keyword>
<comment type="caution">
    <text evidence="4">The sequence shown here is derived from an EMBL/GenBank/DDBJ whole genome shotgun (WGS) entry which is preliminary data.</text>
</comment>
<dbReference type="Gene3D" id="3.40.630.30">
    <property type="match status" value="1"/>
</dbReference>
<gene>
    <name evidence="4" type="ORF">J2S73_001718</name>
</gene>
<proteinExistence type="predicted"/>
<dbReference type="Proteomes" id="UP001229244">
    <property type="component" value="Unassembled WGS sequence"/>
</dbReference>
<evidence type="ECO:0000259" key="3">
    <source>
        <dbReference type="PROSITE" id="PS51186"/>
    </source>
</evidence>
<dbReference type="EC" id="2.3.1.-" evidence="4"/>
<evidence type="ECO:0000256" key="2">
    <source>
        <dbReference type="ARBA" id="ARBA00023315"/>
    </source>
</evidence>
<keyword evidence="5" id="KW-1185">Reference proteome</keyword>
<feature type="domain" description="N-acetyltransferase" evidence="3">
    <location>
        <begin position="5"/>
        <end position="159"/>
    </location>
</feature>
<dbReference type="PANTHER" id="PTHR43877">
    <property type="entry name" value="AMINOALKYLPHOSPHONATE N-ACETYLTRANSFERASE-RELATED-RELATED"/>
    <property type="match status" value="1"/>
</dbReference>
<dbReference type="InterPro" id="IPR016181">
    <property type="entry name" value="Acyl_CoA_acyltransferase"/>
</dbReference>
<name>A0AAE3VP79_9HYPH</name>
<dbReference type="Pfam" id="PF00583">
    <property type="entry name" value="Acetyltransf_1"/>
    <property type="match status" value="1"/>
</dbReference>
<dbReference type="CDD" id="cd04301">
    <property type="entry name" value="NAT_SF"/>
    <property type="match status" value="1"/>
</dbReference>
<dbReference type="RefSeq" id="WP_306885097.1">
    <property type="nucleotide sequence ID" value="NZ_JAUSUL010000002.1"/>
</dbReference>
<dbReference type="SUPFAM" id="SSF55729">
    <property type="entry name" value="Acyl-CoA N-acyltransferases (Nat)"/>
    <property type="match status" value="1"/>
</dbReference>
<protein>
    <submittedName>
        <fullName evidence="4">Acetyltransferase</fullName>
        <ecNumber evidence="4">2.3.1.-</ecNumber>
    </submittedName>
</protein>
<organism evidence="4 5">
    <name type="scientific">Amorphus orientalis</name>
    <dbReference type="NCBI Taxonomy" id="649198"/>
    <lineage>
        <taxon>Bacteria</taxon>
        <taxon>Pseudomonadati</taxon>
        <taxon>Pseudomonadota</taxon>
        <taxon>Alphaproteobacteria</taxon>
        <taxon>Hyphomicrobiales</taxon>
        <taxon>Amorphaceae</taxon>
        <taxon>Amorphus</taxon>
    </lineage>
</organism>
<dbReference type="AlphaFoldDB" id="A0AAE3VP79"/>
<keyword evidence="1 4" id="KW-0808">Transferase</keyword>
<reference evidence="4" key="1">
    <citation type="submission" date="2023-07" db="EMBL/GenBank/DDBJ databases">
        <title>Genomic Encyclopedia of Type Strains, Phase IV (KMG-IV): sequencing the most valuable type-strain genomes for metagenomic binning, comparative biology and taxonomic classification.</title>
        <authorList>
            <person name="Goeker M."/>
        </authorList>
    </citation>
    <scope>NUCLEOTIDE SEQUENCE</scope>
    <source>
        <strain evidence="4">DSM 21202</strain>
    </source>
</reference>
<sequence>MSVTFHLRPALDGDGPALGGIIATIFADYPGCYFVEEELPELAAPASHFAGLGGSLWVVEAGGQVVGSLAVAPTRDPQVHELFKVYLARSARGRGLARQLLARAEATARERGARRLRLWTDTRFVEAHRFYERNGFERLPVRRALADASDTWEFAYTRPIVTSDPDEEQ</sequence>
<evidence type="ECO:0000313" key="5">
    <source>
        <dbReference type="Proteomes" id="UP001229244"/>
    </source>
</evidence>
<accession>A0AAE3VP79</accession>
<dbReference type="InterPro" id="IPR000182">
    <property type="entry name" value="GNAT_dom"/>
</dbReference>
<evidence type="ECO:0000313" key="4">
    <source>
        <dbReference type="EMBL" id="MDQ0315261.1"/>
    </source>
</evidence>
<dbReference type="GO" id="GO:0016747">
    <property type="term" value="F:acyltransferase activity, transferring groups other than amino-acyl groups"/>
    <property type="evidence" value="ECO:0007669"/>
    <property type="project" value="InterPro"/>
</dbReference>